<organism evidence="3 4">
    <name type="scientific">Pandoraea iniqua</name>
    <dbReference type="NCBI Taxonomy" id="2508288"/>
    <lineage>
        <taxon>Bacteria</taxon>
        <taxon>Pseudomonadati</taxon>
        <taxon>Pseudomonadota</taxon>
        <taxon>Betaproteobacteria</taxon>
        <taxon>Burkholderiales</taxon>
        <taxon>Burkholderiaceae</taxon>
        <taxon>Pandoraea</taxon>
    </lineage>
</organism>
<dbReference type="InterPro" id="IPR041516">
    <property type="entry name" value="LACTB2_WH"/>
</dbReference>
<dbReference type="PROSITE" id="PS51462">
    <property type="entry name" value="NUDIX"/>
    <property type="match status" value="1"/>
</dbReference>
<gene>
    <name evidence="3" type="primary">gloC_2</name>
    <name evidence="3" type="ORF">PIN31115_02430</name>
</gene>
<dbReference type="PANTHER" id="PTHR23131:SF0">
    <property type="entry name" value="ENDORIBONUCLEASE LACTB2"/>
    <property type="match status" value="1"/>
</dbReference>
<keyword evidence="3" id="KW-0378">Hydrolase</keyword>
<dbReference type="InterPro" id="IPR050662">
    <property type="entry name" value="Sec-metab_biosynth-thioest"/>
</dbReference>
<dbReference type="PANTHER" id="PTHR23131">
    <property type="entry name" value="ENDORIBONUCLEASE LACTB2"/>
    <property type="match status" value="1"/>
</dbReference>
<dbReference type="Gene3D" id="3.90.79.10">
    <property type="entry name" value="Nucleoside Triphosphate Pyrophosphohydrolase"/>
    <property type="match status" value="1"/>
</dbReference>
<feature type="region of interest" description="Disordered" evidence="1">
    <location>
        <begin position="1"/>
        <end position="22"/>
    </location>
</feature>
<dbReference type="EC" id="3.1.2.6" evidence="3"/>
<dbReference type="CDD" id="cd16278">
    <property type="entry name" value="metallo-hydrolase-like_MBL-fold"/>
    <property type="match status" value="1"/>
</dbReference>
<dbReference type="InterPro" id="IPR036388">
    <property type="entry name" value="WH-like_DNA-bd_sf"/>
</dbReference>
<dbReference type="SMART" id="SM00849">
    <property type="entry name" value="Lactamase_B"/>
    <property type="match status" value="1"/>
</dbReference>
<protein>
    <submittedName>
        <fullName evidence="3">Hydroxyacylglutathione hydrolase GloC</fullName>
        <ecNumber evidence="3">3.1.2.6</ecNumber>
    </submittedName>
</protein>
<evidence type="ECO:0000259" key="2">
    <source>
        <dbReference type="PROSITE" id="PS51462"/>
    </source>
</evidence>
<dbReference type="InterPro" id="IPR001279">
    <property type="entry name" value="Metallo-B-lactamas"/>
</dbReference>
<dbReference type="RefSeq" id="WP_150684186.1">
    <property type="nucleotide sequence ID" value="NZ_CABPSI010000002.1"/>
</dbReference>
<feature type="domain" description="Nudix hydrolase" evidence="2">
    <location>
        <begin position="22"/>
        <end position="254"/>
    </location>
</feature>
<dbReference type="EMBL" id="CABPSI010000002">
    <property type="protein sequence ID" value="VVE07172.1"/>
    <property type="molecule type" value="Genomic_DNA"/>
</dbReference>
<dbReference type="Proteomes" id="UP000333828">
    <property type="component" value="Unassembled WGS sequence"/>
</dbReference>
<dbReference type="CDD" id="cd18870">
    <property type="entry name" value="NUDIX_AcylCoAdiphos_Nudt19"/>
    <property type="match status" value="1"/>
</dbReference>
<evidence type="ECO:0000313" key="3">
    <source>
        <dbReference type="EMBL" id="VVE07172.1"/>
    </source>
</evidence>
<dbReference type="Gene3D" id="1.10.10.10">
    <property type="entry name" value="Winged helix-like DNA-binding domain superfamily/Winged helix DNA-binding domain"/>
    <property type="match status" value="1"/>
</dbReference>
<name>A0A5E4V4D8_9BURK</name>
<keyword evidence="4" id="KW-1185">Reference proteome</keyword>
<proteinExistence type="predicted"/>
<dbReference type="SUPFAM" id="SSF55811">
    <property type="entry name" value="Nudix"/>
    <property type="match status" value="1"/>
</dbReference>
<accession>A0A5E4V4D8</accession>
<dbReference type="InterPro" id="IPR036866">
    <property type="entry name" value="RibonucZ/Hydroxyglut_hydro"/>
</dbReference>
<dbReference type="SUPFAM" id="SSF56281">
    <property type="entry name" value="Metallo-hydrolase/oxidoreductase"/>
    <property type="match status" value="1"/>
</dbReference>
<dbReference type="AlphaFoldDB" id="A0A5E4V4D8"/>
<dbReference type="Pfam" id="PF00753">
    <property type="entry name" value="Lactamase_B"/>
    <property type="match status" value="1"/>
</dbReference>
<dbReference type="Pfam" id="PF17778">
    <property type="entry name" value="WHD_BLACT"/>
    <property type="match status" value="1"/>
</dbReference>
<reference evidence="3 4" key="1">
    <citation type="submission" date="2019-08" db="EMBL/GenBank/DDBJ databases">
        <authorList>
            <person name="Peeters C."/>
        </authorList>
    </citation>
    <scope>NUCLEOTIDE SEQUENCE [LARGE SCALE GENOMIC DNA]</scope>
    <source>
        <strain evidence="3 4">LMG 31115</strain>
    </source>
</reference>
<evidence type="ECO:0000313" key="4">
    <source>
        <dbReference type="Proteomes" id="UP000333828"/>
    </source>
</evidence>
<dbReference type="Gene3D" id="3.60.15.10">
    <property type="entry name" value="Ribonuclease Z/Hydroxyacylglutathione hydrolase-like"/>
    <property type="match status" value="1"/>
</dbReference>
<dbReference type="InterPro" id="IPR000086">
    <property type="entry name" value="NUDIX_hydrolase_dom"/>
</dbReference>
<dbReference type="GO" id="GO:0004416">
    <property type="term" value="F:hydroxyacylglutathione hydrolase activity"/>
    <property type="evidence" value="ECO:0007669"/>
    <property type="project" value="UniProtKB-EC"/>
</dbReference>
<evidence type="ECO:0000256" key="1">
    <source>
        <dbReference type="SAM" id="MobiDB-lite"/>
    </source>
</evidence>
<dbReference type="InterPro" id="IPR015797">
    <property type="entry name" value="NUDIX_hydrolase-like_dom_sf"/>
</dbReference>
<sequence>MSATSDSSGSFDSSRSRPPAPSLRQAASLVVLRARPSGMEVLLLRRAVRANDFSSDAYVFPGGVVDAADRHAHTACYGLDDAAASDHLHLPEGGLDYYIAAIRECFEETGVLFADVVSGSAESHAGSHVASHAEDRVAEPIGTPIDISRLTAIRAHREALHDAATDLTSLCRTFDIRLAPNRLHYLSHWVTPLALPKRFDTRFFLAVLPDGQQAEVDQVETAAHRWMRPAYAFAHAEQLRLLPPTRKLLQWLERMGDVDTAVAAAQALTDVPRIQPRLADGKRGRWPVTPDEPAWAELSLTDPQEQGTGSYDIVPGRVVTLMPGVLRVSAPNPGMMTGPGTNTYLIGGGPANAWAVIDPGPDDPSHIDAILRAAPGGIRQIFVTHTHRDHSPAARTLAARTGATTYGMPAQHEEGQDLTFVPDIVLKDGDAVGLPDGRILRAIHTPGHAANHLCYALDEAKIVFTGDHVMQGSTVVINPPDGHMATYLHSLKKLAALAPEWLAPGHGFVMDQPAQRIARLIAHRLQREARVLDALRRHGPATIETLTPIVYDDVPAVRHAVARRSLRAHLEKLAEDHLAVLQDEGRWAAAGA</sequence>